<comment type="caution">
    <text evidence="1">The sequence shown here is derived from an EMBL/GenBank/DDBJ whole genome shotgun (WGS) entry which is preliminary data.</text>
</comment>
<accession>A0ACB8Q6Q1</accession>
<dbReference type="Proteomes" id="UP000814128">
    <property type="component" value="Unassembled WGS sequence"/>
</dbReference>
<gene>
    <name evidence="1" type="ORF">K488DRAFT_25221</name>
</gene>
<reference evidence="1" key="2">
    <citation type="journal article" date="2022" name="New Phytol.">
        <title>Evolutionary transition to the ectomycorrhizal habit in the genomes of a hyperdiverse lineage of mushroom-forming fungi.</title>
        <authorList>
            <person name="Looney B."/>
            <person name="Miyauchi S."/>
            <person name="Morin E."/>
            <person name="Drula E."/>
            <person name="Courty P.E."/>
            <person name="Kohler A."/>
            <person name="Kuo A."/>
            <person name="LaButti K."/>
            <person name="Pangilinan J."/>
            <person name="Lipzen A."/>
            <person name="Riley R."/>
            <person name="Andreopoulos W."/>
            <person name="He G."/>
            <person name="Johnson J."/>
            <person name="Nolan M."/>
            <person name="Tritt A."/>
            <person name="Barry K.W."/>
            <person name="Grigoriev I.V."/>
            <person name="Nagy L.G."/>
            <person name="Hibbett D."/>
            <person name="Henrissat B."/>
            <person name="Matheny P.B."/>
            <person name="Labbe J."/>
            <person name="Martin F.M."/>
        </authorList>
    </citation>
    <scope>NUCLEOTIDE SEQUENCE</scope>
    <source>
        <strain evidence="1">EC-137</strain>
    </source>
</reference>
<reference evidence="1" key="1">
    <citation type="submission" date="2021-02" db="EMBL/GenBank/DDBJ databases">
        <authorList>
            <consortium name="DOE Joint Genome Institute"/>
            <person name="Ahrendt S."/>
            <person name="Looney B.P."/>
            <person name="Miyauchi S."/>
            <person name="Morin E."/>
            <person name="Drula E."/>
            <person name="Courty P.E."/>
            <person name="Chicoki N."/>
            <person name="Fauchery L."/>
            <person name="Kohler A."/>
            <person name="Kuo A."/>
            <person name="Labutti K."/>
            <person name="Pangilinan J."/>
            <person name="Lipzen A."/>
            <person name="Riley R."/>
            <person name="Andreopoulos W."/>
            <person name="He G."/>
            <person name="Johnson J."/>
            <person name="Barry K.W."/>
            <person name="Grigoriev I.V."/>
            <person name="Nagy L."/>
            <person name="Hibbett D."/>
            <person name="Henrissat B."/>
            <person name="Matheny P.B."/>
            <person name="Labbe J."/>
            <person name="Martin F."/>
        </authorList>
    </citation>
    <scope>NUCLEOTIDE SEQUENCE</scope>
    <source>
        <strain evidence="1">EC-137</strain>
    </source>
</reference>
<feature type="non-terminal residue" evidence="1">
    <location>
        <position position="1"/>
    </location>
</feature>
<sequence>STSRPPMVVEAVATLLPTDYKLYRPPTSRPAAQRAHDLPDDFYTPTAADLKNAQAMLHARTEALNNRPLLTQEMRDRAERERENKWPTTRIRVRFPDGTQLEKRFPSTDKIRSVYAFVRTTLHEDVKPIKFVLYQLPARELKVSDLKVRDLSLTKLDLAPASVLQLRFLDDSLNHPTVGAPLAPEVLATAIDLPAPPDFDGSSDARGGSSGARPRTGGFAPTAGDKKVPKWLKIG</sequence>
<dbReference type="EMBL" id="MU273911">
    <property type="protein sequence ID" value="KAI0027402.1"/>
    <property type="molecule type" value="Genomic_DNA"/>
</dbReference>
<name>A0ACB8Q6Q1_9AGAM</name>
<evidence type="ECO:0000313" key="2">
    <source>
        <dbReference type="Proteomes" id="UP000814128"/>
    </source>
</evidence>
<feature type="non-terminal residue" evidence="1">
    <location>
        <position position="235"/>
    </location>
</feature>
<proteinExistence type="predicted"/>
<evidence type="ECO:0000313" key="1">
    <source>
        <dbReference type="EMBL" id="KAI0027402.1"/>
    </source>
</evidence>
<protein>
    <submittedName>
        <fullName evidence="1">Uncharacterized protein</fullName>
    </submittedName>
</protein>
<organism evidence="1 2">
    <name type="scientific">Vararia minispora EC-137</name>
    <dbReference type="NCBI Taxonomy" id="1314806"/>
    <lineage>
        <taxon>Eukaryota</taxon>
        <taxon>Fungi</taxon>
        <taxon>Dikarya</taxon>
        <taxon>Basidiomycota</taxon>
        <taxon>Agaricomycotina</taxon>
        <taxon>Agaricomycetes</taxon>
        <taxon>Russulales</taxon>
        <taxon>Lachnocladiaceae</taxon>
        <taxon>Vararia</taxon>
    </lineage>
</organism>
<keyword evidence="2" id="KW-1185">Reference proteome</keyword>